<gene>
    <name evidence="2" type="ORF">PZE19_06775</name>
</gene>
<dbReference type="InterPro" id="IPR016024">
    <property type="entry name" value="ARM-type_fold"/>
</dbReference>
<evidence type="ECO:0000256" key="1">
    <source>
        <dbReference type="SAM" id="MobiDB-lite"/>
    </source>
</evidence>
<dbReference type="RefSeq" id="WP_277859814.1">
    <property type="nucleotide sequence ID" value="NZ_JARRAG010000001.1"/>
</dbReference>
<name>A0ABT6F7S9_9BACT</name>
<feature type="compositionally biased region" description="Pro residues" evidence="1">
    <location>
        <begin position="194"/>
        <end position="217"/>
    </location>
</feature>
<dbReference type="Gene3D" id="1.25.10.10">
    <property type="entry name" value="Leucine-rich Repeat Variant"/>
    <property type="match status" value="1"/>
</dbReference>
<dbReference type="Proteomes" id="UP001216907">
    <property type="component" value="Unassembled WGS sequence"/>
</dbReference>
<dbReference type="InterPro" id="IPR011989">
    <property type="entry name" value="ARM-like"/>
</dbReference>
<comment type="caution">
    <text evidence="2">The sequence shown here is derived from an EMBL/GenBank/DDBJ whole genome shotgun (WGS) entry which is preliminary data.</text>
</comment>
<dbReference type="SUPFAM" id="SSF48371">
    <property type="entry name" value="ARM repeat"/>
    <property type="match status" value="1"/>
</dbReference>
<protein>
    <submittedName>
        <fullName evidence="2">HEAT repeat domain-containing protein</fullName>
    </submittedName>
</protein>
<evidence type="ECO:0000313" key="2">
    <source>
        <dbReference type="EMBL" id="MDG3003463.1"/>
    </source>
</evidence>
<dbReference type="EMBL" id="JARRAG010000001">
    <property type="protein sequence ID" value="MDG3003463.1"/>
    <property type="molecule type" value="Genomic_DNA"/>
</dbReference>
<dbReference type="InterPro" id="IPR004155">
    <property type="entry name" value="PBS_lyase_HEAT"/>
</dbReference>
<dbReference type="Pfam" id="PF13646">
    <property type="entry name" value="HEAT_2"/>
    <property type="match status" value="1"/>
</dbReference>
<evidence type="ECO:0000313" key="3">
    <source>
        <dbReference type="Proteomes" id="UP001216907"/>
    </source>
</evidence>
<accession>A0ABT6F7S9</accession>
<feature type="region of interest" description="Disordered" evidence="1">
    <location>
        <begin position="173"/>
        <end position="297"/>
    </location>
</feature>
<sequence>MTAAGLYLILAASVGTIHSGHDTVRAECSDCGAEQSAVQEKVVKLRTASLWVVRRKAARGLRAYDWERHPEAVEALADAVLHDRQCLVRQEAAESLGKMKPCLPVAHEALACAAESDKSLIARHAAKKALKAVGKSCVEPCDVCGVDSEVIEEGIPPFRADPGDAAFPTIPETSPIVPETSLDPLTPTSLEVPVLPPTPSPFIPDPDAPFPARPPVGRPRIHPEDAVPLTPPSAPVDRLNPRPDELPPTPLGDDAAAPRPAWPSQAFATGSRPERPVLGSQAKVARKPARRGDGPKR</sequence>
<keyword evidence="3" id="KW-1185">Reference proteome</keyword>
<organism evidence="2 3">
    <name type="scientific">Paludisphaera mucosa</name>
    <dbReference type="NCBI Taxonomy" id="3030827"/>
    <lineage>
        <taxon>Bacteria</taxon>
        <taxon>Pseudomonadati</taxon>
        <taxon>Planctomycetota</taxon>
        <taxon>Planctomycetia</taxon>
        <taxon>Isosphaerales</taxon>
        <taxon>Isosphaeraceae</taxon>
        <taxon>Paludisphaera</taxon>
    </lineage>
</organism>
<reference evidence="2 3" key="1">
    <citation type="submission" date="2023-03" db="EMBL/GenBank/DDBJ databases">
        <title>Paludisphaera mucosa sp. nov. a novel planctomycete from northern fen.</title>
        <authorList>
            <person name="Ivanova A."/>
        </authorList>
    </citation>
    <scope>NUCLEOTIDE SEQUENCE [LARGE SCALE GENOMIC DNA]</scope>
    <source>
        <strain evidence="2 3">Pla2</strain>
    </source>
</reference>
<proteinExistence type="predicted"/>
<dbReference type="SMART" id="SM00567">
    <property type="entry name" value="EZ_HEAT"/>
    <property type="match status" value="2"/>
</dbReference>